<sequence length="393" mass="43078">MADGAKRLFLSLLLVLTALLLPDGRGWADCHQPCPAVLLAQLQQADRLAGQQNWAQARQLLQQAQQQGADHPLLWGRLGQALLQLQQPEAALAALERAVAGCPAEATLWQQLAQAAWQLGQHERAAVALQRAAELGGDDQLARQAALLWAEAGEAERALTQLEPLLERAGRVLANEELHNYVALCLQAQQAGRGLRHLERWQPALQSRALFWQLRAQLLVATGAFGPAASSLRVAAALAPLPLEQQRLLADLLLQAGAPAAAARQYEALLQQQPDEAELAHRLLHSYRLALQPEQALALCERLLAGAPEARRRPLLQGRAELLYELERYDAAAQAFDQLSRHPAAAGAAWLGRASCALRQQDRTVARQALEQARRYPAQRAEADRLLRQLAQR</sequence>
<keyword evidence="4" id="KW-1185">Reference proteome</keyword>
<dbReference type="EMBL" id="FNAQ01000001">
    <property type="protein sequence ID" value="SDD72967.1"/>
    <property type="molecule type" value="Genomic_DNA"/>
</dbReference>
<dbReference type="InterPro" id="IPR051012">
    <property type="entry name" value="CellSynth/LPSAsmb/PSIAsmb"/>
</dbReference>
<evidence type="ECO:0000256" key="2">
    <source>
        <dbReference type="ARBA" id="ARBA00022803"/>
    </source>
</evidence>
<dbReference type="AlphaFoldDB" id="A0A1G6X6M8"/>
<dbReference type="STRING" id="57664.SAMN05661003_101132"/>
<protein>
    <submittedName>
        <fullName evidence="3">TPR repeat-containing protein</fullName>
    </submittedName>
</protein>
<name>A0A1G6X6M8_9BACT</name>
<dbReference type="InterPro" id="IPR011990">
    <property type="entry name" value="TPR-like_helical_dom_sf"/>
</dbReference>
<accession>A0A1G6X6M8</accession>
<dbReference type="PANTHER" id="PTHR45586">
    <property type="entry name" value="TPR REPEAT-CONTAINING PROTEIN PA4667"/>
    <property type="match status" value="1"/>
</dbReference>
<dbReference type="SMART" id="SM00028">
    <property type="entry name" value="TPR"/>
    <property type="match status" value="4"/>
</dbReference>
<gene>
    <name evidence="3" type="ORF">SAMN05661003_101132</name>
</gene>
<dbReference type="Pfam" id="PF14559">
    <property type="entry name" value="TPR_19"/>
    <property type="match status" value="1"/>
</dbReference>
<organism evidence="3 4">
    <name type="scientific">Desulfuromonas thiophila</name>
    <dbReference type="NCBI Taxonomy" id="57664"/>
    <lineage>
        <taxon>Bacteria</taxon>
        <taxon>Pseudomonadati</taxon>
        <taxon>Thermodesulfobacteriota</taxon>
        <taxon>Desulfuromonadia</taxon>
        <taxon>Desulfuromonadales</taxon>
        <taxon>Desulfuromonadaceae</taxon>
        <taxon>Desulfuromonas</taxon>
    </lineage>
</organism>
<evidence type="ECO:0000256" key="1">
    <source>
        <dbReference type="ARBA" id="ARBA00022737"/>
    </source>
</evidence>
<keyword evidence="2" id="KW-0802">TPR repeat</keyword>
<evidence type="ECO:0000313" key="4">
    <source>
        <dbReference type="Proteomes" id="UP000243205"/>
    </source>
</evidence>
<dbReference type="InterPro" id="IPR019734">
    <property type="entry name" value="TPR_rpt"/>
</dbReference>
<dbReference type="Pfam" id="PF13181">
    <property type="entry name" value="TPR_8"/>
    <property type="match status" value="1"/>
</dbReference>
<keyword evidence="1" id="KW-0677">Repeat</keyword>
<proteinExistence type="predicted"/>
<dbReference type="SUPFAM" id="SSF48452">
    <property type="entry name" value="TPR-like"/>
    <property type="match status" value="2"/>
</dbReference>
<reference evidence="4" key="1">
    <citation type="submission" date="2016-10" db="EMBL/GenBank/DDBJ databases">
        <authorList>
            <person name="Varghese N."/>
            <person name="Submissions S."/>
        </authorList>
    </citation>
    <scope>NUCLEOTIDE SEQUENCE [LARGE SCALE GENOMIC DNA]</scope>
    <source>
        <strain evidence="4">DSM 8987</strain>
    </source>
</reference>
<dbReference type="RefSeq" id="WP_171906258.1">
    <property type="nucleotide sequence ID" value="NZ_FNAQ01000001.1"/>
</dbReference>
<dbReference type="PANTHER" id="PTHR45586:SF1">
    <property type="entry name" value="LIPOPOLYSACCHARIDE ASSEMBLY PROTEIN B"/>
    <property type="match status" value="1"/>
</dbReference>
<evidence type="ECO:0000313" key="3">
    <source>
        <dbReference type="EMBL" id="SDD72967.1"/>
    </source>
</evidence>
<dbReference type="Proteomes" id="UP000243205">
    <property type="component" value="Unassembled WGS sequence"/>
</dbReference>
<dbReference type="Gene3D" id="1.25.40.10">
    <property type="entry name" value="Tetratricopeptide repeat domain"/>
    <property type="match status" value="2"/>
</dbReference>
<dbReference type="Pfam" id="PF13432">
    <property type="entry name" value="TPR_16"/>
    <property type="match status" value="1"/>
</dbReference>